<gene>
    <name evidence="2" type="ORF">AEA09_19345</name>
</gene>
<evidence type="ECO:0000259" key="1">
    <source>
        <dbReference type="PROSITE" id="PS50883"/>
    </source>
</evidence>
<dbReference type="PROSITE" id="PS50883">
    <property type="entry name" value="EAL"/>
    <property type="match status" value="1"/>
</dbReference>
<dbReference type="PANTHER" id="PTHR33121:SF70">
    <property type="entry name" value="SIGNALING PROTEIN YKOW"/>
    <property type="match status" value="1"/>
</dbReference>
<dbReference type="Gene3D" id="3.20.20.450">
    <property type="entry name" value="EAL domain"/>
    <property type="match status" value="1"/>
</dbReference>
<comment type="caution">
    <text evidence="2">The sequence shown here is derived from an EMBL/GenBank/DDBJ whole genome shotgun (WGS) entry which is preliminary data.</text>
</comment>
<evidence type="ECO:0000313" key="2">
    <source>
        <dbReference type="EMBL" id="KOS66227.1"/>
    </source>
</evidence>
<keyword evidence="3" id="KW-1185">Reference proteome</keyword>
<feature type="domain" description="EAL" evidence="1">
    <location>
        <begin position="87"/>
        <end position="330"/>
    </location>
</feature>
<sequence>MPCKSCLVLELQFDIQLKGSQNLSMVPTVVNHFQRRNLMIKVEGDHLIIHESGVREFLDFSRHYMDLENIYFRFEDKDWKPIIEIESILDMQWIDEVIRRKAVVSYSQPIVNANEEIYAYEVLSRFTREDGSLIFPNEIFTAARSRGRLYALDRLCRMAAVSYSAILKKKTFINFIPTSIYSPEFCLQSTVKLANQLRIDPSQFVFEVVESDQVDDIEHLKTILNYYKEKGFQYALDDVGAGYSTLEMLADLQPQYMKLDIKYVQGVSTDYEKQKVAQLFLEKAFEINAIPLAEGIESREDFEWLKQSGYQLFQGYLFGKPSIVPKRKIK</sequence>
<dbReference type="EMBL" id="LGRV01000009">
    <property type="protein sequence ID" value="KOS66227.1"/>
    <property type="molecule type" value="Genomic_DNA"/>
</dbReference>
<name>A0ABR5JVS4_9BACI</name>
<dbReference type="InterPro" id="IPR035919">
    <property type="entry name" value="EAL_sf"/>
</dbReference>
<dbReference type="SUPFAM" id="SSF141868">
    <property type="entry name" value="EAL domain-like"/>
    <property type="match status" value="1"/>
</dbReference>
<reference evidence="3" key="1">
    <citation type="submission" date="2015-07" db="EMBL/GenBank/DDBJ databases">
        <title>Fjat-14205 dsm 2895.</title>
        <authorList>
            <person name="Liu B."/>
            <person name="Wang J."/>
            <person name="Zhu Y."/>
            <person name="Liu G."/>
            <person name="Chen Q."/>
            <person name="Chen Z."/>
            <person name="Lan J."/>
            <person name="Che J."/>
            <person name="Ge C."/>
            <person name="Shi H."/>
            <person name="Pan Z."/>
            <person name="Liu X."/>
        </authorList>
    </citation>
    <scope>NUCLEOTIDE SEQUENCE [LARGE SCALE GENOMIC DNA]</scope>
    <source>
        <strain evidence="3">DSM 25560</strain>
    </source>
</reference>
<evidence type="ECO:0000313" key="3">
    <source>
        <dbReference type="Proteomes" id="UP000050668"/>
    </source>
</evidence>
<proteinExistence type="predicted"/>
<dbReference type="Proteomes" id="UP000050668">
    <property type="component" value="Unassembled WGS sequence"/>
</dbReference>
<dbReference type="PANTHER" id="PTHR33121">
    <property type="entry name" value="CYCLIC DI-GMP PHOSPHODIESTERASE PDEF"/>
    <property type="match status" value="1"/>
</dbReference>
<dbReference type="InterPro" id="IPR050706">
    <property type="entry name" value="Cyclic-di-GMP_PDE-like"/>
</dbReference>
<dbReference type="CDD" id="cd01948">
    <property type="entry name" value="EAL"/>
    <property type="match status" value="1"/>
</dbReference>
<dbReference type="SMART" id="SM00052">
    <property type="entry name" value="EAL"/>
    <property type="match status" value="1"/>
</dbReference>
<dbReference type="InterPro" id="IPR001633">
    <property type="entry name" value="EAL_dom"/>
</dbReference>
<accession>A0ABR5JVS4</accession>
<dbReference type="Pfam" id="PF00563">
    <property type="entry name" value="EAL"/>
    <property type="match status" value="1"/>
</dbReference>
<protein>
    <submittedName>
        <fullName evidence="2">Diguanylate phosphodiesterase</fullName>
    </submittedName>
</protein>
<organism evidence="2 3">
    <name type="scientific">Lysinibacillus contaminans</name>
    <dbReference type="NCBI Taxonomy" id="1293441"/>
    <lineage>
        <taxon>Bacteria</taxon>
        <taxon>Bacillati</taxon>
        <taxon>Bacillota</taxon>
        <taxon>Bacilli</taxon>
        <taxon>Bacillales</taxon>
        <taxon>Bacillaceae</taxon>
        <taxon>Lysinibacillus</taxon>
    </lineage>
</organism>